<geneLocation type="plasmid" evidence="1 2">
    <name>pBRH01</name>
</geneLocation>
<dbReference type="KEGG" id="brh:RBRH_00267"/>
<name>E5AUT9_MYCRK</name>
<dbReference type="EMBL" id="FR687360">
    <property type="protein sequence ID" value="CBW76863.1"/>
    <property type="molecule type" value="Genomic_DNA"/>
</dbReference>
<dbReference type="AlphaFoldDB" id="E5AUT9"/>
<proteinExistence type="predicted"/>
<reference evidence="1 2" key="1">
    <citation type="journal article" date="2011" name="J. Bacteriol.">
        <title>Complete genome sequence of Burkholderia rhizoxinica, an endosymbiont of Rhizopus microsporus.</title>
        <authorList>
            <person name="Lackner G."/>
            <person name="Moebius N."/>
            <person name="Partida-Martinez L."/>
            <person name="Hertweck C."/>
        </authorList>
    </citation>
    <scope>NUCLEOTIDE SEQUENCE [LARGE SCALE GENOMIC DNA]</scope>
    <source>
        <strain evidence="2">DSM 19002 / CIP 109453 / HKI 454</strain>
        <plasmid evidence="1 2">pBRH01</plasmid>
    </source>
</reference>
<evidence type="ECO:0000313" key="1">
    <source>
        <dbReference type="EMBL" id="CBW76863.1"/>
    </source>
</evidence>
<dbReference type="eggNOG" id="ENOG5033A5J">
    <property type="taxonomic scope" value="Bacteria"/>
</dbReference>
<sequence length="163" mass="17903">MRAVPLQARRRHRGAATTRAEWRIDMISIPDSTLPQFDRPFRLFATEKRVLAQNAVGKLIDIGAIEHLHDGHCAIHLDVDAINTGPQPNPQSALRTLVPKLNFDYLDGLFTAEANARFDGRPDMTDVTDTSLGSRLAVPDVGVSQGAPKAFRHAEHVAPTRPA</sequence>
<keyword evidence="1" id="KW-0614">Plasmid</keyword>
<protein>
    <submittedName>
        <fullName evidence="1">Uncharacterized protein</fullName>
    </submittedName>
</protein>
<accession>E5AUT9</accession>
<organism evidence="1 2">
    <name type="scientific">Mycetohabitans rhizoxinica (strain DSM 19002 / CIP 109453 / HKI 454)</name>
    <name type="common">Paraburkholderia rhizoxinica</name>
    <dbReference type="NCBI Taxonomy" id="882378"/>
    <lineage>
        <taxon>Bacteria</taxon>
        <taxon>Pseudomonadati</taxon>
        <taxon>Pseudomonadota</taxon>
        <taxon>Betaproteobacteria</taxon>
        <taxon>Burkholderiales</taxon>
        <taxon>Burkholderiaceae</taxon>
        <taxon>Mycetohabitans</taxon>
    </lineage>
</organism>
<evidence type="ECO:0000313" key="2">
    <source>
        <dbReference type="Proteomes" id="UP000007437"/>
    </source>
</evidence>
<dbReference type="HOGENOM" id="CLU_1624055_0_0_4"/>
<gene>
    <name evidence="1" type="ordered locus">RBRH_00267</name>
</gene>
<dbReference type="Proteomes" id="UP000007437">
    <property type="component" value="Plasmid pBRH01"/>
</dbReference>